<evidence type="ECO:0000313" key="2">
    <source>
        <dbReference type="EMBL" id="CAB9495206.1"/>
    </source>
</evidence>
<dbReference type="InterPro" id="IPR002539">
    <property type="entry name" value="MaoC-like_dom"/>
</dbReference>
<accession>A0A6T9Y759</accession>
<dbReference type="RefSeq" id="WP_179984456.1">
    <property type="nucleotide sequence ID" value="NZ_LR812090.1"/>
</dbReference>
<dbReference type="Proteomes" id="UP000509458">
    <property type="component" value="Chromosome"/>
</dbReference>
<evidence type="ECO:0000313" key="3">
    <source>
        <dbReference type="Proteomes" id="UP000509458"/>
    </source>
</evidence>
<feature type="domain" description="MaoC-like" evidence="1">
    <location>
        <begin position="3"/>
        <end position="85"/>
    </location>
</feature>
<dbReference type="EMBL" id="LR812090">
    <property type="protein sequence ID" value="CAB9495206.1"/>
    <property type="molecule type" value="Genomic_DNA"/>
</dbReference>
<evidence type="ECO:0000259" key="1">
    <source>
        <dbReference type="Pfam" id="PF01575"/>
    </source>
</evidence>
<dbReference type="InterPro" id="IPR029069">
    <property type="entry name" value="HotDog_dom_sf"/>
</dbReference>
<dbReference type="SUPFAM" id="SSF54637">
    <property type="entry name" value="Thioesterase/thiol ester dehydrase-isomerase"/>
    <property type="match status" value="1"/>
</dbReference>
<dbReference type="Pfam" id="PF01575">
    <property type="entry name" value="MaoC_dehydratas"/>
    <property type="match status" value="1"/>
</dbReference>
<reference evidence="2 3" key="1">
    <citation type="submission" date="2020-06" db="EMBL/GenBank/DDBJ databases">
        <authorList>
            <person name="Duchaud E."/>
        </authorList>
    </citation>
    <scope>NUCLEOTIDE SEQUENCE [LARGE SCALE GENOMIC DNA]</scope>
    <source>
        <strain evidence="2">Alteromonas fortis</strain>
    </source>
</reference>
<dbReference type="AlphaFoldDB" id="A0A6T9Y759"/>
<protein>
    <recommendedName>
        <fullName evidence="1">MaoC-like domain-containing protein</fullName>
    </recommendedName>
</protein>
<proteinExistence type="predicted"/>
<organism evidence="2 3">
    <name type="scientific">Alteromonas macleodii</name>
    <name type="common">Pseudoalteromonas macleodii</name>
    <dbReference type="NCBI Taxonomy" id="28108"/>
    <lineage>
        <taxon>Bacteria</taxon>
        <taxon>Pseudomonadati</taxon>
        <taxon>Pseudomonadota</taxon>
        <taxon>Gammaproteobacteria</taxon>
        <taxon>Alteromonadales</taxon>
        <taxon>Alteromonadaceae</taxon>
        <taxon>Alteromonas/Salinimonas group</taxon>
        <taxon>Alteromonas</taxon>
    </lineage>
</organism>
<gene>
    <name evidence="2" type="ORF">ALFOR1_40605</name>
</gene>
<name>A0A6T9Y759_ALTMA</name>
<dbReference type="Gene3D" id="3.10.129.10">
    <property type="entry name" value="Hotdog Thioesterase"/>
    <property type="match status" value="1"/>
</dbReference>
<sequence length="265" mass="29760">MEMHFSNHDIEKWAVFSGDRNPIHFDLDAALKIGVDGIVTHGMLVLLPIKKKMWSLIGDENGGWIEFKGLLKRPVVIDSAVELNIKERTDKFTFKVEEKGVKTPCILGKVCLSIEPEWKSGCDMVPLEKGFVKEKLSQFKSDLSDYYENWVWLDGLVFGHFIQNQIGRVISQTSLASLAGDGNIKLEEIENVTVVQTSHRVSFSSEVNDYDFLDLDSSGDISYQVDGFEIIENKGEILGVVGVGVFVKGKNLMLMELGLMVKHDF</sequence>